<sequence length="277" mass="30700">MATMLYESMTPAQAADALDAFIAERPAALKQLRSTSAAHGGDPERMLDGSLDSVAPLWAWLTDRFTELGADPRTLDEDPTRETWPSWARHGMLVDPHPPAETLALVDGFTSYLTRIITAAVPGTQWLVGEHRIGTHPMLNYPLLASDHHQVFLPSMPLYSAYQSAHGRDPMGGTEMLAYLQRTITALRGEGPVADATEEPLVTVVAEVDCFDVGLRPDLAAQHPQTVEWMITELTDRDGVESVHRYGPDALVVDAPDWDETRLTLWCTLWLQRHLAR</sequence>
<dbReference type="RefSeq" id="WP_188534057.1">
    <property type="nucleotide sequence ID" value="NZ_BMEQ01000001.1"/>
</dbReference>
<evidence type="ECO:0000313" key="2">
    <source>
        <dbReference type="Proteomes" id="UP000638848"/>
    </source>
</evidence>
<gene>
    <name evidence="1" type="ORF">GCM10011374_03090</name>
</gene>
<keyword evidence="2" id="KW-1185">Reference proteome</keyword>
<reference evidence="1" key="1">
    <citation type="journal article" date="2014" name="Int. J. Syst. Evol. Microbiol.">
        <title>Complete genome sequence of Corynebacterium casei LMG S-19264T (=DSM 44701T), isolated from a smear-ripened cheese.</title>
        <authorList>
            <consortium name="US DOE Joint Genome Institute (JGI-PGF)"/>
            <person name="Walter F."/>
            <person name="Albersmeier A."/>
            <person name="Kalinowski J."/>
            <person name="Ruckert C."/>
        </authorList>
    </citation>
    <scope>NUCLEOTIDE SEQUENCE</scope>
    <source>
        <strain evidence="1">CGMCC 1.12187</strain>
    </source>
</reference>
<name>A0A917GGL4_9MICC</name>
<accession>A0A917GGL4</accession>
<protein>
    <submittedName>
        <fullName evidence="1">Uncharacterized protein</fullName>
    </submittedName>
</protein>
<dbReference type="Proteomes" id="UP000638848">
    <property type="component" value="Unassembled WGS sequence"/>
</dbReference>
<evidence type="ECO:0000313" key="1">
    <source>
        <dbReference type="EMBL" id="GGG44147.1"/>
    </source>
</evidence>
<dbReference type="EMBL" id="BMEQ01000001">
    <property type="protein sequence ID" value="GGG44147.1"/>
    <property type="molecule type" value="Genomic_DNA"/>
</dbReference>
<organism evidence="1 2">
    <name type="scientific">Kocuria dechangensis</name>
    <dbReference type="NCBI Taxonomy" id="1176249"/>
    <lineage>
        <taxon>Bacteria</taxon>
        <taxon>Bacillati</taxon>
        <taxon>Actinomycetota</taxon>
        <taxon>Actinomycetes</taxon>
        <taxon>Micrococcales</taxon>
        <taxon>Micrococcaceae</taxon>
        <taxon>Kocuria</taxon>
    </lineage>
</organism>
<proteinExistence type="predicted"/>
<comment type="caution">
    <text evidence="1">The sequence shown here is derived from an EMBL/GenBank/DDBJ whole genome shotgun (WGS) entry which is preliminary data.</text>
</comment>
<dbReference type="AlphaFoldDB" id="A0A917GGL4"/>
<reference evidence="1" key="2">
    <citation type="submission" date="2020-09" db="EMBL/GenBank/DDBJ databases">
        <authorList>
            <person name="Sun Q."/>
            <person name="Zhou Y."/>
        </authorList>
    </citation>
    <scope>NUCLEOTIDE SEQUENCE</scope>
    <source>
        <strain evidence="1">CGMCC 1.12187</strain>
    </source>
</reference>